<comment type="subcellular location">
    <subcellularLocation>
        <location evidence="2">Mitochondrion inner membrane</location>
        <topology evidence="2">Single-pass membrane protein</topology>
    </subcellularLocation>
</comment>
<dbReference type="Pfam" id="PF14138">
    <property type="entry name" value="COX16"/>
    <property type="match status" value="1"/>
</dbReference>
<name>A0A9W6WKN7_CANBO</name>
<dbReference type="GO" id="GO:0005743">
    <property type="term" value="C:mitochondrial inner membrane"/>
    <property type="evidence" value="ECO:0007669"/>
    <property type="project" value="UniProtKB-SubCell"/>
</dbReference>
<dbReference type="AlphaFoldDB" id="A0A9W6WKN7"/>
<dbReference type="Proteomes" id="UP001165120">
    <property type="component" value="Unassembled WGS sequence"/>
</dbReference>
<evidence type="ECO:0000256" key="9">
    <source>
        <dbReference type="ARBA" id="ARBA00023128"/>
    </source>
</evidence>
<organism evidence="12 13">
    <name type="scientific">Candida boidinii</name>
    <name type="common">Yeast</name>
    <dbReference type="NCBI Taxonomy" id="5477"/>
    <lineage>
        <taxon>Eukaryota</taxon>
        <taxon>Fungi</taxon>
        <taxon>Dikarya</taxon>
        <taxon>Ascomycota</taxon>
        <taxon>Saccharomycotina</taxon>
        <taxon>Pichiomycetes</taxon>
        <taxon>Pichiales</taxon>
        <taxon>Pichiaceae</taxon>
        <taxon>Ogataea</taxon>
        <taxon>Ogataea/Candida clade</taxon>
    </lineage>
</organism>
<evidence type="ECO:0000256" key="8">
    <source>
        <dbReference type="ARBA" id="ARBA00022989"/>
    </source>
</evidence>
<evidence type="ECO:0000256" key="4">
    <source>
        <dbReference type="ARBA" id="ARBA00015368"/>
    </source>
</evidence>
<evidence type="ECO:0000256" key="11">
    <source>
        <dbReference type="SAM" id="Phobius"/>
    </source>
</evidence>
<evidence type="ECO:0000313" key="12">
    <source>
        <dbReference type="EMBL" id="GME78600.1"/>
    </source>
</evidence>
<protein>
    <recommendedName>
        <fullName evidence="4">Cytochrome c oxidase assembly protein COX16, mitochondrial</fullName>
    </recommendedName>
    <alternativeName>
        <fullName evidence="5">Cytochrome c oxidase assembly protein cox16, mitochondrial</fullName>
    </alternativeName>
</protein>
<feature type="transmembrane region" description="Helical" evidence="11">
    <location>
        <begin position="35"/>
        <end position="59"/>
    </location>
</feature>
<evidence type="ECO:0000256" key="2">
    <source>
        <dbReference type="ARBA" id="ARBA00004434"/>
    </source>
</evidence>
<evidence type="ECO:0000256" key="5">
    <source>
        <dbReference type="ARBA" id="ARBA00019222"/>
    </source>
</evidence>
<keyword evidence="13" id="KW-1185">Reference proteome</keyword>
<comment type="caution">
    <text evidence="12">The sequence shown here is derived from an EMBL/GenBank/DDBJ whole genome shotgun (WGS) entry which is preliminary data.</text>
</comment>
<reference evidence="12" key="1">
    <citation type="submission" date="2023-04" db="EMBL/GenBank/DDBJ databases">
        <title>Candida boidinii NBRC 10035.</title>
        <authorList>
            <person name="Ichikawa N."/>
            <person name="Sato H."/>
            <person name="Tonouchi N."/>
        </authorList>
    </citation>
    <scope>NUCLEOTIDE SEQUENCE</scope>
    <source>
        <strain evidence="12">NBRC 10035</strain>
    </source>
</reference>
<keyword evidence="8 11" id="KW-1133">Transmembrane helix</keyword>
<keyword evidence="10 11" id="KW-0472">Membrane</keyword>
<comment type="function">
    <text evidence="1">Required for the assembly of the mitochondrial respiratory chain complex IV (CIV), also known as cytochrome c oxidase. May participate in merging the COX1 and COX2 assembly lines.</text>
</comment>
<dbReference type="EMBL" id="BSXN01003144">
    <property type="protein sequence ID" value="GME78600.1"/>
    <property type="molecule type" value="Genomic_DNA"/>
</dbReference>
<dbReference type="PANTHER" id="PTHR17130">
    <property type="entry name" value="MITOCHONDRIAL OUTER MEMBRANE PROTEIN 25"/>
    <property type="match status" value="1"/>
</dbReference>
<evidence type="ECO:0000313" key="13">
    <source>
        <dbReference type="Proteomes" id="UP001165120"/>
    </source>
</evidence>
<evidence type="ECO:0000256" key="7">
    <source>
        <dbReference type="ARBA" id="ARBA00022792"/>
    </source>
</evidence>
<dbReference type="GO" id="GO:0033617">
    <property type="term" value="P:mitochondrial respiratory chain complex IV assembly"/>
    <property type="evidence" value="ECO:0007669"/>
    <property type="project" value="TreeGrafter"/>
</dbReference>
<keyword evidence="9" id="KW-0496">Mitochondrion</keyword>
<accession>A0A9W6WKN7</accession>
<dbReference type="InterPro" id="IPR020164">
    <property type="entry name" value="Cyt_c_Oxase_assmbl_COX16"/>
</dbReference>
<sequence>MGVFENKTFKSKRQQASYEKSFLGIYQKLVKKNSFLYLGLPMMLSVAIGSVLLSNFTSLRYEQRDAKIKELDETEALSLANQKKRKVDIKEEYYKLQGLMDDNKDWEPKRVERLKGESENVW</sequence>
<evidence type="ECO:0000256" key="3">
    <source>
        <dbReference type="ARBA" id="ARBA00008370"/>
    </source>
</evidence>
<comment type="similarity">
    <text evidence="3">Belongs to the COX16 family.</text>
</comment>
<keyword evidence="6 11" id="KW-0812">Transmembrane</keyword>
<gene>
    <name evidence="12" type="ORF">Cboi02_000587100</name>
</gene>
<keyword evidence="7" id="KW-0999">Mitochondrion inner membrane</keyword>
<dbReference type="PANTHER" id="PTHR17130:SF14">
    <property type="entry name" value="CYTOCHROME C OXIDASE ASSEMBLY PROTEIN COX16 HOMOLOG, MITOCHONDRIAL"/>
    <property type="match status" value="1"/>
</dbReference>
<dbReference type="OrthoDB" id="5516033at2759"/>
<proteinExistence type="inferred from homology"/>
<evidence type="ECO:0000256" key="10">
    <source>
        <dbReference type="ARBA" id="ARBA00023136"/>
    </source>
</evidence>
<evidence type="ECO:0000256" key="1">
    <source>
        <dbReference type="ARBA" id="ARBA00002490"/>
    </source>
</evidence>
<evidence type="ECO:0000256" key="6">
    <source>
        <dbReference type="ARBA" id="ARBA00022692"/>
    </source>
</evidence>